<dbReference type="KEGG" id="bbes:BESB_013710"/>
<dbReference type="Proteomes" id="UP000224006">
    <property type="component" value="Chromosome IX"/>
</dbReference>
<evidence type="ECO:0000313" key="3">
    <source>
        <dbReference type="EMBL" id="PFH32759.1"/>
    </source>
</evidence>
<feature type="compositionally biased region" description="Basic and acidic residues" evidence="2">
    <location>
        <begin position="259"/>
        <end position="270"/>
    </location>
</feature>
<dbReference type="RefSeq" id="XP_029216768.1">
    <property type="nucleotide sequence ID" value="XM_029360101.1"/>
</dbReference>
<keyword evidence="1" id="KW-0175">Coiled coil</keyword>
<reference evidence="3 4" key="1">
    <citation type="submission" date="2017-09" db="EMBL/GenBank/DDBJ databases">
        <title>Genome sequencing of Besnoitia besnoiti strain Bb-Ger1.</title>
        <authorList>
            <person name="Schares G."/>
            <person name="Venepally P."/>
            <person name="Lorenzi H.A."/>
        </authorList>
    </citation>
    <scope>NUCLEOTIDE SEQUENCE [LARGE SCALE GENOMIC DNA]</scope>
    <source>
        <strain evidence="3 4">Bb-Ger1</strain>
    </source>
</reference>
<dbReference type="GeneID" id="40306433"/>
<gene>
    <name evidence="3" type="ORF">BESB_013710</name>
</gene>
<proteinExistence type="predicted"/>
<name>A0A2A9M483_BESBE</name>
<organism evidence="3 4">
    <name type="scientific">Besnoitia besnoiti</name>
    <name type="common">Apicomplexan protozoan</name>
    <dbReference type="NCBI Taxonomy" id="94643"/>
    <lineage>
        <taxon>Eukaryota</taxon>
        <taxon>Sar</taxon>
        <taxon>Alveolata</taxon>
        <taxon>Apicomplexa</taxon>
        <taxon>Conoidasida</taxon>
        <taxon>Coccidia</taxon>
        <taxon>Eucoccidiorida</taxon>
        <taxon>Eimeriorina</taxon>
        <taxon>Sarcocystidae</taxon>
        <taxon>Besnoitia</taxon>
    </lineage>
</organism>
<dbReference type="AlphaFoldDB" id="A0A2A9M483"/>
<dbReference type="OrthoDB" id="332622at2759"/>
<feature type="region of interest" description="Disordered" evidence="2">
    <location>
        <begin position="112"/>
        <end position="135"/>
    </location>
</feature>
<keyword evidence="4" id="KW-1185">Reference proteome</keyword>
<evidence type="ECO:0000256" key="2">
    <source>
        <dbReference type="SAM" id="MobiDB-lite"/>
    </source>
</evidence>
<protein>
    <submittedName>
        <fullName evidence="3">Uncharacterized protein</fullName>
    </submittedName>
</protein>
<evidence type="ECO:0000256" key="1">
    <source>
        <dbReference type="SAM" id="Coils"/>
    </source>
</evidence>
<feature type="compositionally biased region" description="Basic and acidic residues" evidence="2">
    <location>
        <begin position="112"/>
        <end position="128"/>
    </location>
</feature>
<feature type="region of interest" description="Disordered" evidence="2">
    <location>
        <begin position="259"/>
        <end position="287"/>
    </location>
</feature>
<accession>A0A2A9M483</accession>
<dbReference type="VEuPathDB" id="ToxoDB:BESB_013710"/>
<comment type="caution">
    <text evidence="3">The sequence shown here is derived from an EMBL/GenBank/DDBJ whole genome shotgun (WGS) entry which is preliminary data.</text>
</comment>
<sequence length="418" mass="45997">MEETPPLHVERDSSTSCTRHVADASIFSASPSSSSPDVSHGSVPLEDDSAYTVDTKAMRYMPVSAFFKVGLHHLVTSFSAEEAETASSSPSSFSELASSSVHSYKNLGERFREASEQEEVSRVTDREAGGVGGVGAVGEVTRSARREDADAEARSLAGRKKPDYHPIQAAFFDFLRAVNWMSGEGELQGGRGATEEEKEAPAGDALSGILSMQQLALVDAGVYVRPTLSELLAELEDNQQMNKMKRRCEAIDAEVTRLLDSQRKTRDKADSGSQPTHVSPLSRSSAGSDASSLIRLAAISAEAARLREEKAQLRKHMHELRRFAGDIWFMEGLDPACDAVSLERFISLFCSDERAASQVRAAEKLFQLCQRATREGGDGARIDFETMLHELPTRAFEVMFVVREMKKKSRQSFRYSWI</sequence>
<evidence type="ECO:0000313" key="4">
    <source>
        <dbReference type="Proteomes" id="UP000224006"/>
    </source>
</evidence>
<dbReference type="EMBL" id="NWUJ01000010">
    <property type="protein sequence ID" value="PFH32759.1"/>
    <property type="molecule type" value="Genomic_DNA"/>
</dbReference>
<feature type="coiled-coil region" evidence="1">
    <location>
        <begin position="296"/>
        <end position="323"/>
    </location>
</feature>